<keyword evidence="2" id="KW-1133">Transmembrane helix</keyword>
<comment type="caution">
    <text evidence="3">The sequence shown here is derived from an EMBL/GenBank/DDBJ whole genome shotgun (WGS) entry which is preliminary data.</text>
</comment>
<evidence type="ECO:0000313" key="4">
    <source>
        <dbReference type="Proteomes" id="UP000830375"/>
    </source>
</evidence>
<keyword evidence="2" id="KW-0472">Membrane</keyword>
<dbReference type="Proteomes" id="UP000830375">
    <property type="component" value="Unassembled WGS sequence"/>
</dbReference>
<sequence length="137" mass="15370">MHRTVSFYSRMSEDTPLFSSSIVAPPCTHTHTPFTIRDSEQGGGGSPGQRHTVNMPHPPAPDLLCSIDPHARFHLGLDHKEVRCCRECAATAASLHIFPASNFTSMCMQCWKIWVRCALIIFCAFSMISTPWMLRFC</sequence>
<reference evidence="3 4" key="1">
    <citation type="submission" date="2022-01" db="EMBL/GenBank/DDBJ databases">
        <title>A high-quality chromosome-level genome assembly of rohu carp, Labeo rohita.</title>
        <authorList>
            <person name="Arick M.A. II"/>
            <person name="Hsu C.-Y."/>
            <person name="Magbanua Z."/>
            <person name="Pechanova O."/>
            <person name="Grover C."/>
            <person name="Miller E."/>
            <person name="Thrash A."/>
            <person name="Ezzel L."/>
            <person name="Alam S."/>
            <person name="Benzie J."/>
            <person name="Hamilton M."/>
            <person name="Karsi A."/>
            <person name="Lawrence M.L."/>
            <person name="Peterson D.G."/>
        </authorList>
    </citation>
    <scope>NUCLEOTIDE SEQUENCE [LARGE SCALE GENOMIC DNA]</scope>
    <source>
        <strain evidence="4">BAU-BD-2019</strain>
        <tissue evidence="3">Blood</tissue>
    </source>
</reference>
<proteinExistence type="predicted"/>
<name>A0ABQ8LW60_LABRO</name>
<evidence type="ECO:0000256" key="2">
    <source>
        <dbReference type="SAM" id="Phobius"/>
    </source>
</evidence>
<evidence type="ECO:0000313" key="3">
    <source>
        <dbReference type="EMBL" id="KAI2654511.1"/>
    </source>
</evidence>
<keyword evidence="4" id="KW-1185">Reference proteome</keyword>
<gene>
    <name evidence="3" type="ORF">H4Q32_011246</name>
</gene>
<accession>A0ABQ8LW60</accession>
<feature type="transmembrane region" description="Helical" evidence="2">
    <location>
        <begin position="113"/>
        <end position="134"/>
    </location>
</feature>
<keyword evidence="2" id="KW-0812">Transmembrane</keyword>
<protein>
    <submittedName>
        <fullName evidence="3">Uncharacterized protein</fullName>
    </submittedName>
</protein>
<organism evidence="3 4">
    <name type="scientific">Labeo rohita</name>
    <name type="common">Indian major carp</name>
    <name type="synonym">Cyprinus rohita</name>
    <dbReference type="NCBI Taxonomy" id="84645"/>
    <lineage>
        <taxon>Eukaryota</taxon>
        <taxon>Metazoa</taxon>
        <taxon>Chordata</taxon>
        <taxon>Craniata</taxon>
        <taxon>Vertebrata</taxon>
        <taxon>Euteleostomi</taxon>
        <taxon>Actinopterygii</taxon>
        <taxon>Neopterygii</taxon>
        <taxon>Teleostei</taxon>
        <taxon>Ostariophysi</taxon>
        <taxon>Cypriniformes</taxon>
        <taxon>Cyprinidae</taxon>
        <taxon>Labeoninae</taxon>
        <taxon>Labeonini</taxon>
        <taxon>Labeo</taxon>
    </lineage>
</organism>
<evidence type="ECO:0000256" key="1">
    <source>
        <dbReference type="SAM" id="MobiDB-lite"/>
    </source>
</evidence>
<feature type="region of interest" description="Disordered" evidence="1">
    <location>
        <begin position="34"/>
        <end position="53"/>
    </location>
</feature>
<dbReference type="EMBL" id="JACTAM010000017">
    <property type="protein sequence ID" value="KAI2654511.1"/>
    <property type="molecule type" value="Genomic_DNA"/>
</dbReference>